<feature type="compositionally biased region" description="Basic and acidic residues" evidence="1">
    <location>
        <begin position="205"/>
        <end position="219"/>
    </location>
</feature>
<comment type="caution">
    <text evidence="3">The sequence shown here is derived from an EMBL/GenBank/DDBJ whole genome shotgun (WGS) entry which is preliminary data.</text>
</comment>
<feature type="domain" description="DNA ligase D 3'-phosphoesterase" evidence="2">
    <location>
        <begin position="123"/>
        <end position="260"/>
    </location>
</feature>
<feature type="region of interest" description="Disordered" evidence="1">
    <location>
        <begin position="1"/>
        <end position="57"/>
    </location>
</feature>
<proteinExistence type="predicted"/>
<feature type="compositionally biased region" description="Polar residues" evidence="1">
    <location>
        <begin position="328"/>
        <end position="343"/>
    </location>
</feature>
<feature type="compositionally biased region" description="Basic and acidic residues" evidence="1">
    <location>
        <begin position="1"/>
        <end position="12"/>
    </location>
</feature>
<sequence length="432" mass="49169">MKRYRSYERQQLDESPNSEAKKDLPLLVSLERPVSPPSRRAAPVAAPSPKETASGLPQDTSLSLAAIEAGEVKVTDHLGIISEKFKGCIRHLIPQSPHRLTMDEWTDLYRRNAHPQGRHFVIHQHDHPVAGPHYDLRLQFSKTSSVSWSIMYGMPGDPNSERLNRNATETRVHCLWNHILETASAKTGSIIIWDTGEYEILPWKREESLPQTDDSRSESDVDVTEGEQCADSMKLHEAFKRRKIRVRLHGARLPEGYTIILRLDKKTDYARPIRKGPKRRRRDPKATQLNRAPSTSNSDSDSHLSPGQTAPRGSPTPHDTTHSDNDVDTTIQKNNAYPGSHNTIGSIHQRRWYLSMDREASGFNSIGRHENRGKMKWARRQDNRGLSGFEPFYVRGPDIERSVVTGRLGSDVLSDEKVQGFQRRNLWRPVLN</sequence>
<feature type="compositionally biased region" description="Low complexity" evidence="1">
    <location>
        <begin position="37"/>
        <end position="49"/>
    </location>
</feature>
<feature type="region of interest" description="Disordered" evidence="1">
    <location>
        <begin position="205"/>
        <end position="229"/>
    </location>
</feature>
<dbReference type="Proteomes" id="UP001147746">
    <property type="component" value="Unassembled WGS sequence"/>
</dbReference>
<feature type="compositionally biased region" description="Basic residues" evidence="1">
    <location>
        <begin position="272"/>
        <end position="283"/>
    </location>
</feature>
<reference evidence="3" key="1">
    <citation type="submission" date="2022-12" db="EMBL/GenBank/DDBJ databases">
        <authorList>
            <person name="Petersen C."/>
        </authorList>
    </citation>
    <scope>NUCLEOTIDE SEQUENCE</scope>
    <source>
        <strain evidence="3">IBT 21472</strain>
    </source>
</reference>
<evidence type="ECO:0000256" key="1">
    <source>
        <dbReference type="SAM" id="MobiDB-lite"/>
    </source>
</evidence>
<reference evidence="3" key="2">
    <citation type="journal article" date="2023" name="IMA Fungus">
        <title>Comparative genomic study of the Penicillium genus elucidates a diverse pangenome and 15 lateral gene transfer events.</title>
        <authorList>
            <person name="Petersen C."/>
            <person name="Sorensen T."/>
            <person name="Nielsen M.R."/>
            <person name="Sondergaard T.E."/>
            <person name="Sorensen J.L."/>
            <person name="Fitzpatrick D.A."/>
            <person name="Frisvad J.C."/>
            <person name="Nielsen K.L."/>
        </authorList>
    </citation>
    <scope>NUCLEOTIDE SEQUENCE</scope>
    <source>
        <strain evidence="3">IBT 21472</strain>
    </source>
</reference>
<evidence type="ECO:0000313" key="4">
    <source>
        <dbReference type="Proteomes" id="UP001147746"/>
    </source>
</evidence>
<accession>A0A9W9U3W4</accession>
<name>A0A9W9U3W4_9EURO</name>
<dbReference type="PANTHER" id="PTHR39465:SF1">
    <property type="entry name" value="DNA LIGASE D 3'-PHOSPHOESTERASE DOMAIN-CONTAINING PROTEIN"/>
    <property type="match status" value="1"/>
</dbReference>
<gene>
    <name evidence="3" type="ORF">N7476_007389</name>
</gene>
<evidence type="ECO:0000259" key="2">
    <source>
        <dbReference type="Pfam" id="PF13298"/>
    </source>
</evidence>
<dbReference type="EMBL" id="JAPZBO010000007">
    <property type="protein sequence ID" value="KAJ5311529.1"/>
    <property type="molecule type" value="Genomic_DNA"/>
</dbReference>
<dbReference type="InterPro" id="IPR014144">
    <property type="entry name" value="LigD_PE_domain"/>
</dbReference>
<dbReference type="PANTHER" id="PTHR39465">
    <property type="entry name" value="DNA LIGASE D, 3'-PHOSPHOESTERASE DOMAIN"/>
    <property type="match status" value="1"/>
</dbReference>
<keyword evidence="4" id="KW-1185">Reference proteome</keyword>
<dbReference type="Pfam" id="PF13298">
    <property type="entry name" value="LigD_N"/>
    <property type="match status" value="1"/>
</dbReference>
<dbReference type="AlphaFoldDB" id="A0A9W9U3W4"/>
<feature type="region of interest" description="Disordered" evidence="1">
    <location>
        <begin position="270"/>
        <end position="343"/>
    </location>
</feature>
<protein>
    <recommendedName>
        <fullName evidence="2">DNA ligase D 3'-phosphoesterase domain-containing protein</fullName>
    </recommendedName>
</protein>
<evidence type="ECO:0000313" key="3">
    <source>
        <dbReference type="EMBL" id="KAJ5311529.1"/>
    </source>
</evidence>
<feature type="compositionally biased region" description="Low complexity" evidence="1">
    <location>
        <begin position="294"/>
        <end position="305"/>
    </location>
</feature>
<organism evidence="3 4">
    <name type="scientific">Penicillium atrosanguineum</name>
    <dbReference type="NCBI Taxonomy" id="1132637"/>
    <lineage>
        <taxon>Eukaryota</taxon>
        <taxon>Fungi</taxon>
        <taxon>Dikarya</taxon>
        <taxon>Ascomycota</taxon>
        <taxon>Pezizomycotina</taxon>
        <taxon>Eurotiomycetes</taxon>
        <taxon>Eurotiomycetidae</taxon>
        <taxon>Eurotiales</taxon>
        <taxon>Aspergillaceae</taxon>
        <taxon>Penicillium</taxon>
    </lineage>
</organism>